<organism evidence="1 2">
    <name type="scientific">Portunus trituberculatus</name>
    <name type="common">Swimming crab</name>
    <name type="synonym">Neptunus trituberculatus</name>
    <dbReference type="NCBI Taxonomy" id="210409"/>
    <lineage>
        <taxon>Eukaryota</taxon>
        <taxon>Metazoa</taxon>
        <taxon>Ecdysozoa</taxon>
        <taxon>Arthropoda</taxon>
        <taxon>Crustacea</taxon>
        <taxon>Multicrustacea</taxon>
        <taxon>Malacostraca</taxon>
        <taxon>Eumalacostraca</taxon>
        <taxon>Eucarida</taxon>
        <taxon>Decapoda</taxon>
        <taxon>Pleocyemata</taxon>
        <taxon>Brachyura</taxon>
        <taxon>Eubrachyura</taxon>
        <taxon>Portunoidea</taxon>
        <taxon>Portunidae</taxon>
        <taxon>Portuninae</taxon>
        <taxon>Portunus</taxon>
    </lineage>
</organism>
<proteinExistence type="predicted"/>
<protein>
    <submittedName>
        <fullName evidence="1">Uncharacterized protein</fullName>
    </submittedName>
</protein>
<evidence type="ECO:0000313" key="2">
    <source>
        <dbReference type="Proteomes" id="UP000324222"/>
    </source>
</evidence>
<name>A0A5B7E4V0_PORTR</name>
<sequence length="74" mass="8263">MSLARPCVPTSGDERAIAEVIMRHYEADKHLPALCKRSSIPQGFSFGPGSLHVYDSKDLCDIIIFVTENLKLSW</sequence>
<evidence type="ECO:0000313" key="1">
    <source>
        <dbReference type="EMBL" id="MPC29022.1"/>
    </source>
</evidence>
<dbReference type="AlphaFoldDB" id="A0A5B7E4V0"/>
<dbReference type="Proteomes" id="UP000324222">
    <property type="component" value="Unassembled WGS sequence"/>
</dbReference>
<dbReference type="EMBL" id="VSRR010002003">
    <property type="protein sequence ID" value="MPC29022.1"/>
    <property type="molecule type" value="Genomic_DNA"/>
</dbReference>
<keyword evidence="2" id="KW-1185">Reference proteome</keyword>
<gene>
    <name evidence="1" type="ORF">E2C01_022238</name>
</gene>
<reference evidence="1 2" key="1">
    <citation type="submission" date="2019-05" db="EMBL/GenBank/DDBJ databases">
        <title>Another draft genome of Portunus trituberculatus and its Hox gene families provides insights of decapod evolution.</title>
        <authorList>
            <person name="Jeong J.-H."/>
            <person name="Song I."/>
            <person name="Kim S."/>
            <person name="Choi T."/>
            <person name="Kim D."/>
            <person name="Ryu S."/>
            <person name="Kim W."/>
        </authorList>
    </citation>
    <scope>NUCLEOTIDE SEQUENCE [LARGE SCALE GENOMIC DNA]</scope>
    <source>
        <tissue evidence="1">Muscle</tissue>
    </source>
</reference>
<comment type="caution">
    <text evidence="1">The sequence shown here is derived from an EMBL/GenBank/DDBJ whole genome shotgun (WGS) entry which is preliminary data.</text>
</comment>
<accession>A0A5B7E4V0</accession>